<evidence type="ECO:0000313" key="2">
    <source>
        <dbReference type="Proteomes" id="UP000199642"/>
    </source>
</evidence>
<dbReference type="EMBL" id="FOPC01000022">
    <property type="protein sequence ID" value="SFH15759.1"/>
    <property type="molecule type" value="Genomic_DNA"/>
</dbReference>
<accession>A0A1I2XRQ0</accession>
<dbReference type="AlphaFoldDB" id="A0A1I2XRQ0"/>
<protein>
    <submittedName>
        <fullName evidence="1">Uncharacterized protein</fullName>
    </submittedName>
</protein>
<dbReference type="RefSeq" id="WP_092794685.1">
    <property type="nucleotide sequence ID" value="NZ_FOPC01000022.1"/>
</dbReference>
<name>A0A1I2XRQ0_9BACT</name>
<dbReference type="OrthoDB" id="826316at2"/>
<dbReference type="Proteomes" id="UP000199642">
    <property type="component" value="Unassembled WGS sequence"/>
</dbReference>
<gene>
    <name evidence="1" type="ORF">SAMN04487988_1221</name>
</gene>
<keyword evidence="2" id="KW-1185">Reference proteome</keyword>
<organism evidence="1 2">
    <name type="scientific">Algoriphagus hitonicola</name>
    <dbReference type="NCBI Taxonomy" id="435880"/>
    <lineage>
        <taxon>Bacteria</taxon>
        <taxon>Pseudomonadati</taxon>
        <taxon>Bacteroidota</taxon>
        <taxon>Cytophagia</taxon>
        <taxon>Cytophagales</taxon>
        <taxon>Cyclobacteriaceae</taxon>
        <taxon>Algoriphagus</taxon>
    </lineage>
</organism>
<proteinExistence type="predicted"/>
<evidence type="ECO:0000313" key="1">
    <source>
        <dbReference type="EMBL" id="SFH15759.1"/>
    </source>
</evidence>
<reference evidence="2" key="1">
    <citation type="submission" date="2016-10" db="EMBL/GenBank/DDBJ databases">
        <authorList>
            <person name="Varghese N."/>
            <person name="Submissions S."/>
        </authorList>
    </citation>
    <scope>NUCLEOTIDE SEQUENCE [LARGE SCALE GENOMIC DNA]</scope>
    <source>
        <strain evidence="2">DSM 19315</strain>
    </source>
</reference>
<sequence length="192" mass="22711">MNIFNLLSKALTGYKSKSKLVKGQKVTYRYVGKPVLFDAFTMLMDFNSHYEVAKIITPNLSFQTEIGNLPFWDLKDQNPAVVFSALLNNERFQVNRYVHHLDHKPCSKYEFYLGDQKLANFARVYDYGATIKKFLIKQKNHIPDYETLQNQPFTVDLENDRKFLAENFGHSQFWKIDQWNKLSELIEYLIHK</sequence>